<accession>A0A8S5PS21</accession>
<protein>
    <submittedName>
        <fullName evidence="1">Uncharacterized protein</fullName>
    </submittedName>
</protein>
<dbReference type="EMBL" id="BK015488">
    <property type="protein sequence ID" value="DAE09592.1"/>
    <property type="molecule type" value="Genomic_DNA"/>
</dbReference>
<sequence length="30" mass="3446">MLIYHHALLREDSDLFMLSVSALVVGCFHQ</sequence>
<proteinExistence type="predicted"/>
<reference evidence="1" key="1">
    <citation type="journal article" date="2021" name="Proc. Natl. Acad. Sci. U.S.A.">
        <title>A Catalog of Tens of Thousands of Viruses from Human Metagenomes Reveals Hidden Associations with Chronic Diseases.</title>
        <authorList>
            <person name="Tisza M.J."/>
            <person name="Buck C.B."/>
        </authorList>
    </citation>
    <scope>NUCLEOTIDE SEQUENCE</scope>
    <source>
        <strain evidence="1">Ct96x5</strain>
    </source>
</reference>
<name>A0A8S5PS21_9CAUD</name>
<evidence type="ECO:0000313" key="1">
    <source>
        <dbReference type="EMBL" id="DAE09592.1"/>
    </source>
</evidence>
<organism evidence="1">
    <name type="scientific">Siphoviridae sp. ct96x5</name>
    <dbReference type="NCBI Taxonomy" id="2825367"/>
    <lineage>
        <taxon>Viruses</taxon>
        <taxon>Duplodnaviria</taxon>
        <taxon>Heunggongvirae</taxon>
        <taxon>Uroviricota</taxon>
        <taxon>Caudoviricetes</taxon>
    </lineage>
</organism>